<keyword evidence="5 14" id="KW-0436">Ligase</keyword>
<keyword evidence="9 14" id="KW-0133">Cell shape</keyword>
<dbReference type="Gene3D" id="3.90.190.20">
    <property type="entry name" value="Mur ligase, C-terminal domain"/>
    <property type="match status" value="1"/>
</dbReference>
<name>A0ABT1NH76_9FIRM</name>
<evidence type="ECO:0000256" key="7">
    <source>
        <dbReference type="ARBA" id="ARBA00022741"/>
    </source>
</evidence>
<evidence type="ECO:0000256" key="5">
    <source>
        <dbReference type="ARBA" id="ARBA00022598"/>
    </source>
</evidence>
<evidence type="ECO:0000259" key="15">
    <source>
        <dbReference type="Pfam" id="PF01225"/>
    </source>
</evidence>
<keyword evidence="7 14" id="KW-0547">Nucleotide-binding</keyword>
<reference evidence="18 19" key="1">
    <citation type="submission" date="2021-10" db="EMBL/GenBank/DDBJ databases">
        <title>Lutispora strain m25 sp. nov., a thermophilic, non-spore-forming bacterium isolated from a lab-scale methanogenic bioreactor digesting anaerobic sludge.</title>
        <authorList>
            <person name="El Houari A."/>
            <person name="Mcdonald J."/>
        </authorList>
    </citation>
    <scope>NUCLEOTIDE SEQUENCE [LARGE SCALE GENOMIC DNA]</scope>
    <source>
        <strain evidence="19">m25</strain>
    </source>
</reference>
<dbReference type="Pfam" id="PF08245">
    <property type="entry name" value="Mur_ligase_M"/>
    <property type="match status" value="1"/>
</dbReference>
<evidence type="ECO:0000256" key="14">
    <source>
        <dbReference type="HAMAP-Rule" id="MF_00046"/>
    </source>
</evidence>
<dbReference type="Pfam" id="PF02875">
    <property type="entry name" value="Mur_ligase_C"/>
    <property type="match status" value="1"/>
</dbReference>
<feature type="domain" description="Mur ligase C-terminal" evidence="16">
    <location>
        <begin position="315"/>
        <end position="444"/>
    </location>
</feature>
<feature type="domain" description="Mur ligase N-terminal catalytic" evidence="15">
    <location>
        <begin position="9"/>
        <end position="107"/>
    </location>
</feature>
<evidence type="ECO:0000256" key="1">
    <source>
        <dbReference type="ARBA" id="ARBA00004496"/>
    </source>
</evidence>
<dbReference type="Gene3D" id="3.40.1190.10">
    <property type="entry name" value="Mur-like, catalytic domain"/>
    <property type="match status" value="1"/>
</dbReference>
<dbReference type="SUPFAM" id="SSF53244">
    <property type="entry name" value="MurD-like peptide ligases, peptide-binding domain"/>
    <property type="match status" value="1"/>
</dbReference>
<dbReference type="RefSeq" id="WP_255228127.1">
    <property type="nucleotide sequence ID" value="NZ_JAJEKE010000013.1"/>
</dbReference>
<evidence type="ECO:0000256" key="10">
    <source>
        <dbReference type="ARBA" id="ARBA00022984"/>
    </source>
</evidence>
<dbReference type="GO" id="GO:0008763">
    <property type="term" value="F:UDP-N-acetylmuramate-L-alanine ligase activity"/>
    <property type="evidence" value="ECO:0007669"/>
    <property type="project" value="UniProtKB-EC"/>
</dbReference>
<comment type="catalytic activity">
    <reaction evidence="13 14">
        <text>UDP-N-acetyl-alpha-D-muramate + L-alanine + ATP = UDP-N-acetyl-alpha-D-muramoyl-L-alanine + ADP + phosphate + H(+)</text>
        <dbReference type="Rhea" id="RHEA:23372"/>
        <dbReference type="ChEBI" id="CHEBI:15378"/>
        <dbReference type="ChEBI" id="CHEBI:30616"/>
        <dbReference type="ChEBI" id="CHEBI:43474"/>
        <dbReference type="ChEBI" id="CHEBI:57972"/>
        <dbReference type="ChEBI" id="CHEBI:70757"/>
        <dbReference type="ChEBI" id="CHEBI:83898"/>
        <dbReference type="ChEBI" id="CHEBI:456216"/>
        <dbReference type="EC" id="6.3.2.8"/>
    </reaction>
</comment>
<dbReference type="InterPro" id="IPR004101">
    <property type="entry name" value="Mur_ligase_C"/>
</dbReference>
<dbReference type="InterPro" id="IPR005758">
    <property type="entry name" value="UDP-N-AcMur_Ala_ligase_MurC"/>
</dbReference>
<feature type="domain" description="Mur ligase central" evidence="17">
    <location>
        <begin position="113"/>
        <end position="292"/>
    </location>
</feature>
<comment type="similarity">
    <text evidence="14">Belongs to the MurCDEF family.</text>
</comment>
<evidence type="ECO:0000259" key="16">
    <source>
        <dbReference type="Pfam" id="PF02875"/>
    </source>
</evidence>
<keyword evidence="8 14" id="KW-0067">ATP-binding</keyword>
<evidence type="ECO:0000256" key="3">
    <source>
        <dbReference type="ARBA" id="ARBA00012211"/>
    </source>
</evidence>
<protein>
    <recommendedName>
        <fullName evidence="3 14">UDP-N-acetylmuramate--L-alanine ligase</fullName>
        <ecNumber evidence="3 14">6.3.2.8</ecNumber>
    </recommendedName>
    <alternativeName>
        <fullName evidence="14">UDP-N-acetylmuramoyl-L-alanine synthetase</fullName>
    </alternativeName>
</protein>
<evidence type="ECO:0000313" key="18">
    <source>
        <dbReference type="EMBL" id="MCQ1530605.1"/>
    </source>
</evidence>
<evidence type="ECO:0000256" key="6">
    <source>
        <dbReference type="ARBA" id="ARBA00022618"/>
    </source>
</evidence>
<dbReference type="Proteomes" id="UP001651880">
    <property type="component" value="Unassembled WGS sequence"/>
</dbReference>
<accession>A0ABT1NH76</accession>
<organism evidence="18 19">
    <name type="scientific">Lutispora saccharofermentans</name>
    <dbReference type="NCBI Taxonomy" id="3024236"/>
    <lineage>
        <taxon>Bacteria</taxon>
        <taxon>Bacillati</taxon>
        <taxon>Bacillota</taxon>
        <taxon>Clostridia</taxon>
        <taxon>Lutisporales</taxon>
        <taxon>Lutisporaceae</taxon>
        <taxon>Lutispora</taxon>
    </lineage>
</organism>
<dbReference type="PANTHER" id="PTHR43445:SF3">
    <property type="entry name" value="UDP-N-ACETYLMURAMATE--L-ALANINE LIGASE"/>
    <property type="match status" value="1"/>
</dbReference>
<dbReference type="Pfam" id="PF01225">
    <property type="entry name" value="Mur_ligase"/>
    <property type="match status" value="1"/>
</dbReference>
<dbReference type="InterPro" id="IPR000713">
    <property type="entry name" value="Mur_ligase_N"/>
</dbReference>
<keyword evidence="19" id="KW-1185">Reference proteome</keyword>
<evidence type="ECO:0000256" key="8">
    <source>
        <dbReference type="ARBA" id="ARBA00022840"/>
    </source>
</evidence>
<evidence type="ECO:0000259" key="17">
    <source>
        <dbReference type="Pfam" id="PF08245"/>
    </source>
</evidence>
<evidence type="ECO:0000256" key="4">
    <source>
        <dbReference type="ARBA" id="ARBA00022490"/>
    </source>
</evidence>
<sequence length="461" mass="51012">MFLSDNIKTVHFIGIGGISMSGLAEILLDRGYKIQGSDIQDSPIIGKLKRDGAFVSIPHNAENVIGADLAVYTSAVKNDNPEIMKAKELGIPLMDRAAFLGKIMKEYSYGVAVAGCHGKTTSTSMVSIIFKNAELDPTVLLGGELDAIGGNVRIGKSPYFITEACEYMENFLKFYPFYGVILNIDEDHLDYFKDLQHIKDTFIKFAKLIPKEGCLAVCADNSNAMDVLPHANCRVVTFGIDNKADYMAEDIEFDEYGHPSFRIIKGNEDMGIYKLRIPGVHNVLNALSAFAVSDFFGISKEIVRDSLLEFSGTHRRFDILGTVNGITVIDDYAHHPTAIRVTLDAAKKFPHNKLWCIFQPHTYTRTKLLLKEFASSFYGADHVIITDIYAAREKDTGEIHSKDLANEIGKISGNTIYMKEFADISDYVANNARPGDMIMTVGAGSITNLGPMIMEKLKRAE</sequence>
<gene>
    <name evidence="14 18" type="primary">murC</name>
    <name evidence="18" type="ORF">LJD61_13770</name>
</gene>
<dbReference type="SUPFAM" id="SSF51984">
    <property type="entry name" value="MurCD N-terminal domain"/>
    <property type="match status" value="1"/>
</dbReference>
<dbReference type="SUPFAM" id="SSF53623">
    <property type="entry name" value="MurD-like peptide ligases, catalytic domain"/>
    <property type="match status" value="1"/>
</dbReference>
<comment type="caution">
    <text evidence="18">The sequence shown here is derived from an EMBL/GenBank/DDBJ whole genome shotgun (WGS) entry which is preliminary data.</text>
</comment>
<evidence type="ECO:0000313" key="19">
    <source>
        <dbReference type="Proteomes" id="UP001651880"/>
    </source>
</evidence>
<dbReference type="InterPro" id="IPR036615">
    <property type="entry name" value="Mur_ligase_C_dom_sf"/>
</dbReference>
<dbReference type="InterPro" id="IPR013221">
    <property type="entry name" value="Mur_ligase_cen"/>
</dbReference>
<dbReference type="NCBIfam" id="TIGR01082">
    <property type="entry name" value="murC"/>
    <property type="match status" value="1"/>
</dbReference>
<evidence type="ECO:0000256" key="13">
    <source>
        <dbReference type="ARBA" id="ARBA00047833"/>
    </source>
</evidence>
<keyword evidence="12 14" id="KW-0961">Cell wall biogenesis/degradation</keyword>
<dbReference type="EC" id="6.3.2.8" evidence="3 14"/>
<proteinExistence type="inferred from homology"/>
<dbReference type="PANTHER" id="PTHR43445">
    <property type="entry name" value="UDP-N-ACETYLMURAMATE--L-ALANINE LIGASE-RELATED"/>
    <property type="match status" value="1"/>
</dbReference>
<keyword evidence="11 14" id="KW-0131">Cell cycle</keyword>
<keyword evidence="4 14" id="KW-0963">Cytoplasm</keyword>
<dbReference type="HAMAP" id="MF_00046">
    <property type="entry name" value="MurC"/>
    <property type="match status" value="1"/>
</dbReference>
<comment type="subcellular location">
    <subcellularLocation>
        <location evidence="1 14">Cytoplasm</location>
    </subcellularLocation>
</comment>
<evidence type="ECO:0000256" key="9">
    <source>
        <dbReference type="ARBA" id="ARBA00022960"/>
    </source>
</evidence>
<comment type="pathway">
    <text evidence="2 14">Cell wall biogenesis; peptidoglycan biosynthesis.</text>
</comment>
<evidence type="ECO:0000256" key="12">
    <source>
        <dbReference type="ARBA" id="ARBA00023316"/>
    </source>
</evidence>
<keyword evidence="10 14" id="KW-0573">Peptidoglycan synthesis</keyword>
<evidence type="ECO:0000256" key="2">
    <source>
        <dbReference type="ARBA" id="ARBA00004752"/>
    </source>
</evidence>
<dbReference type="EMBL" id="JAJEKE010000013">
    <property type="protein sequence ID" value="MCQ1530605.1"/>
    <property type="molecule type" value="Genomic_DNA"/>
</dbReference>
<dbReference type="InterPro" id="IPR050061">
    <property type="entry name" value="MurCDEF_pg_biosynth"/>
</dbReference>
<keyword evidence="6 14" id="KW-0132">Cell division</keyword>
<comment type="function">
    <text evidence="14">Cell wall formation.</text>
</comment>
<dbReference type="Gene3D" id="3.40.50.720">
    <property type="entry name" value="NAD(P)-binding Rossmann-like Domain"/>
    <property type="match status" value="1"/>
</dbReference>
<feature type="binding site" evidence="14">
    <location>
        <begin position="115"/>
        <end position="121"/>
    </location>
    <ligand>
        <name>ATP</name>
        <dbReference type="ChEBI" id="CHEBI:30616"/>
    </ligand>
</feature>
<dbReference type="InterPro" id="IPR036565">
    <property type="entry name" value="Mur-like_cat_sf"/>
</dbReference>
<evidence type="ECO:0000256" key="11">
    <source>
        <dbReference type="ARBA" id="ARBA00023306"/>
    </source>
</evidence>